<evidence type="ECO:0000313" key="2">
    <source>
        <dbReference type="EMBL" id="JAA81998.1"/>
    </source>
</evidence>
<feature type="compositionally biased region" description="Basic and acidic residues" evidence="1">
    <location>
        <begin position="47"/>
        <end position="58"/>
    </location>
</feature>
<protein>
    <submittedName>
        <fullName evidence="2">Uncharacterized protein</fullName>
    </submittedName>
</protein>
<sequence>GSRSKKPRDSSSPAPAFARISSPVTRLRSESPHNNYNLYDSNTKHTSSIDRREERRNSTDYYKSSYGPDIK</sequence>
<evidence type="ECO:0000256" key="1">
    <source>
        <dbReference type="SAM" id="MobiDB-lite"/>
    </source>
</evidence>
<organism evidence="2">
    <name type="scientific">Pararge aegeria</name>
    <name type="common">speckled wood butterfly</name>
    <dbReference type="NCBI Taxonomy" id="116150"/>
    <lineage>
        <taxon>Eukaryota</taxon>
        <taxon>Metazoa</taxon>
        <taxon>Ecdysozoa</taxon>
        <taxon>Arthropoda</taxon>
        <taxon>Hexapoda</taxon>
        <taxon>Insecta</taxon>
        <taxon>Pterygota</taxon>
        <taxon>Neoptera</taxon>
        <taxon>Endopterygota</taxon>
        <taxon>Lepidoptera</taxon>
        <taxon>Glossata</taxon>
        <taxon>Ditrysia</taxon>
        <taxon>Papilionoidea</taxon>
        <taxon>Nymphalidae</taxon>
        <taxon>Satyrinae</taxon>
        <taxon>Satyrini</taxon>
        <taxon>Parargina</taxon>
        <taxon>Pararge</taxon>
    </lineage>
</organism>
<feature type="compositionally biased region" description="Polar residues" evidence="1">
    <location>
        <begin position="32"/>
        <end position="46"/>
    </location>
</feature>
<reference evidence="2" key="2">
    <citation type="submission" date="2013-05" db="EMBL/GenBank/DDBJ databases">
        <authorList>
            <person name="Carter J.-M."/>
            <person name="Baker S.C."/>
            <person name="Pink R."/>
            <person name="Carter D.R.F."/>
            <person name="Collins A."/>
            <person name="Tomlin J."/>
            <person name="Gibbs M."/>
            <person name="Breuker C.J."/>
        </authorList>
    </citation>
    <scope>NUCLEOTIDE SEQUENCE</scope>
    <source>
        <tissue evidence="2">Ovary</tissue>
    </source>
</reference>
<dbReference type="EMBL" id="GAIX01010562">
    <property type="protein sequence ID" value="JAA81998.1"/>
    <property type="molecule type" value="Transcribed_RNA"/>
</dbReference>
<dbReference type="AlphaFoldDB" id="S4P1A8"/>
<feature type="non-terminal residue" evidence="2">
    <location>
        <position position="71"/>
    </location>
</feature>
<accession>S4P1A8</accession>
<proteinExistence type="predicted"/>
<name>S4P1A8_9NEOP</name>
<feature type="non-terminal residue" evidence="2">
    <location>
        <position position="1"/>
    </location>
</feature>
<reference evidence="2" key="1">
    <citation type="journal article" date="2013" name="BMC Genomics">
        <title>Unscrambling butterfly oogenesis.</title>
        <authorList>
            <person name="Carter J.M."/>
            <person name="Baker S.C."/>
            <person name="Pink R."/>
            <person name="Carter D.R."/>
            <person name="Collins A."/>
            <person name="Tomlin J."/>
            <person name="Gibbs M."/>
            <person name="Breuker C.J."/>
        </authorList>
    </citation>
    <scope>NUCLEOTIDE SEQUENCE</scope>
    <source>
        <tissue evidence="2">Ovary</tissue>
    </source>
</reference>
<feature type="region of interest" description="Disordered" evidence="1">
    <location>
        <begin position="1"/>
        <end position="71"/>
    </location>
</feature>